<protein>
    <submittedName>
        <fullName evidence="1">Uncharacterized protein</fullName>
    </submittedName>
</protein>
<evidence type="ECO:0000313" key="2">
    <source>
        <dbReference type="Proteomes" id="UP001085076"/>
    </source>
</evidence>
<dbReference type="AlphaFoldDB" id="A0A9D5C9J0"/>
<accession>A0A9D5C9J0</accession>
<comment type="caution">
    <text evidence="1">The sequence shown here is derived from an EMBL/GenBank/DDBJ whole genome shotgun (WGS) entry which is preliminary data.</text>
</comment>
<reference evidence="1" key="1">
    <citation type="submission" date="2021-03" db="EMBL/GenBank/DDBJ databases">
        <authorList>
            <person name="Li Z."/>
            <person name="Yang C."/>
        </authorList>
    </citation>
    <scope>NUCLEOTIDE SEQUENCE</scope>
    <source>
        <strain evidence="1">Dzin_1.0</strain>
        <tissue evidence="1">Leaf</tissue>
    </source>
</reference>
<gene>
    <name evidence="1" type="ORF">J5N97_021995</name>
</gene>
<reference evidence="1" key="2">
    <citation type="journal article" date="2022" name="Hortic Res">
        <title>The genome of Dioscorea zingiberensis sheds light on the biosynthesis, origin and evolution of the medicinally important diosgenin saponins.</title>
        <authorList>
            <person name="Li Y."/>
            <person name="Tan C."/>
            <person name="Li Z."/>
            <person name="Guo J."/>
            <person name="Li S."/>
            <person name="Chen X."/>
            <person name="Wang C."/>
            <person name="Dai X."/>
            <person name="Yang H."/>
            <person name="Song W."/>
            <person name="Hou L."/>
            <person name="Xu J."/>
            <person name="Tong Z."/>
            <person name="Xu A."/>
            <person name="Yuan X."/>
            <person name="Wang W."/>
            <person name="Yang Q."/>
            <person name="Chen L."/>
            <person name="Sun Z."/>
            <person name="Wang K."/>
            <person name="Pan B."/>
            <person name="Chen J."/>
            <person name="Bao Y."/>
            <person name="Liu F."/>
            <person name="Qi X."/>
            <person name="Gang D.R."/>
            <person name="Wen J."/>
            <person name="Li J."/>
        </authorList>
    </citation>
    <scope>NUCLEOTIDE SEQUENCE</scope>
    <source>
        <strain evidence="1">Dzin_1.0</strain>
    </source>
</reference>
<name>A0A9D5C9J0_9LILI</name>
<sequence length="102" mass="11462">MCLLSSPRLLRSNNITIEKRWAGERPGLLLLLFILASPSPHHREALEAKAKLQIHRERSLISVENGIGICLKAAILGLVSEFGTDLGFWRRGDPFRDLCWDG</sequence>
<evidence type="ECO:0000313" key="1">
    <source>
        <dbReference type="EMBL" id="KAJ0969118.1"/>
    </source>
</evidence>
<proteinExistence type="predicted"/>
<dbReference type="EMBL" id="JAGGNH010000006">
    <property type="protein sequence ID" value="KAJ0969118.1"/>
    <property type="molecule type" value="Genomic_DNA"/>
</dbReference>
<dbReference type="Proteomes" id="UP001085076">
    <property type="component" value="Miscellaneous, Linkage group lg06"/>
</dbReference>
<keyword evidence="2" id="KW-1185">Reference proteome</keyword>
<organism evidence="1 2">
    <name type="scientific">Dioscorea zingiberensis</name>
    <dbReference type="NCBI Taxonomy" id="325984"/>
    <lineage>
        <taxon>Eukaryota</taxon>
        <taxon>Viridiplantae</taxon>
        <taxon>Streptophyta</taxon>
        <taxon>Embryophyta</taxon>
        <taxon>Tracheophyta</taxon>
        <taxon>Spermatophyta</taxon>
        <taxon>Magnoliopsida</taxon>
        <taxon>Liliopsida</taxon>
        <taxon>Dioscoreales</taxon>
        <taxon>Dioscoreaceae</taxon>
        <taxon>Dioscorea</taxon>
    </lineage>
</organism>